<accession>A0A4R5XDG0</accession>
<sequence length="434" mass="49757">MFARLNNSAKMSGNIDGPLEEVVAQRCRFALVGHEFGAMRTKGFTQLETPPLENGMMDCVNRVKRIVIERTPGTNRNEYAELPGLFRRIRTLLRVFYDYTMSRTETPDLKYCDFPQVFDVIFTLHQVGLYAQLDPSRLQAMMAEGGTDMETFLLNEPLDVGPWIRYAHHVEQDVEQDQEADGDDWSKANDVGKLANEDGAAHSLIWLIGDLNVAFLLGQPTNNDESRWAGKAMKRLIKWSTDPFYKKVLGDGLTDAMRPIYWNASLLVKFSRAGGIAALYADWADSSYPDHCEEILGTLPEPSWENQTKTSLMAVTREFQNKITLSRSRGLNIVKHPAFLNALHNIHSRYGLAPFQKTAKLETWRSPIIFQFLSHRIKKDGLTFRTTQDWIPLLDEFVHLPSAIIRRYKWLHMSISCRWNCITFYGCDNKFCSE</sequence>
<gene>
    <name evidence="1" type="ORF">BD410DRAFT_391</name>
</gene>
<keyword evidence="2" id="KW-1185">Reference proteome</keyword>
<dbReference type="EMBL" id="ML170156">
    <property type="protein sequence ID" value="TDL29013.1"/>
    <property type="molecule type" value="Genomic_DNA"/>
</dbReference>
<dbReference type="AlphaFoldDB" id="A0A4R5XDG0"/>
<organism evidence="1 2">
    <name type="scientific">Rickenella mellea</name>
    <dbReference type="NCBI Taxonomy" id="50990"/>
    <lineage>
        <taxon>Eukaryota</taxon>
        <taxon>Fungi</taxon>
        <taxon>Dikarya</taxon>
        <taxon>Basidiomycota</taxon>
        <taxon>Agaricomycotina</taxon>
        <taxon>Agaricomycetes</taxon>
        <taxon>Hymenochaetales</taxon>
        <taxon>Rickenellaceae</taxon>
        <taxon>Rickenella</taxon>
    </lineage>
</organism>
<dbReference type="VEuPathDB" id="FungiDB:BD410DRAFT_391"/>
<evidence type="ECO:0000313" key="1">
    <source>
        <dbReference type="EMBL" id="TDL29013.1"/>
    </source>
</evidence>
<evidence type="ECO:0000313" key="2">
    <source>
        <dbReference type="Proteomes" id="UP000294933"/>
    </source>
</evidence>
<proteinExistence type="predicted"/>
<dbReference type="Proteomes" id="UP000294933">
    <property type="component" value="Unassembled WGS sequence"/>
</dbReference>
<protein>
    <submittedName>
        <fullName evidence="1">Uncharacterized protein</fullName>
    </submittedName>
</protein>
<reference evidence="1 2" key="1">
    <citation type="submission" date="2018-06" db="EMBL/GenBank/DDBJ databases">
        <title>A transcriptomic atlas of mushroom development highlights an independent origin of complex multicellularity.</title>
        <authorList>
            <consortium name="DOE Joint Genome Institute"/>
            <person name="Krizsan K."/>
            <person name="Almasi E."/>
            <person name="Merenyi Z."/>
            <person name="Sahu N."/>
            <person name="Viragh M."/>
            <person name="Koszo T."/>
            <person name="Mondo S."/>
            <person name="Kiss B."/>
            <person name="Balint B."/>
            <person name="Kues U."/>
            <person name="Barry K."/>
            <person name="Hegedus J.C."/>
            <person name="Henrissat B."/>
            <person name="Johnson J."/>
            <person name="Lipzen A."/>
            <person name="Ohm R."/>
            <person name="Nagy I."/>
            <person name="Pangilinan J."/>
            <person name="Yan J."/>
            <person name="Xiong Y."/>
            <person name="Grigoriev I.V."/>
            <person name="Hibbett D.S."/>
            <person name="Nagy L.G."/>
        </authorList>
    </citation>
    <scope>NUCLEOTIDE SEQUENCE [LARGE SCALE GENOMIC DNA]</scope>
    <source>
        <strain evidence="1 2">SZMC22713</strain>
    </source>
</reference>
<name>A0A4R5XDG0_9AGAM</name>
<dbReference type="OrthoDB" id="10257049at2759"/>